<dbReference type="Gene3D" id="1.10.20.60">
    <property type="entry name" value="Glu-tRNAGln amidotransferase C subunit, N-terminal domain"/>
    <property type="match status" value="1"/>
</dbReference>
<evidence type="ECO:0000313" key="2">
    <source>
        <dbReference type="EMBL" id="CAB4818970.1"/>
    </source>
</evidence>
<dbReference type="NCBIfam" id="TIGR00135">
    <property type="entry name" value="gatC"/>
    <property type="match status" value="1"/>
</dbReference>
<organism evidence="4">
    <name type="scientific">freshwater metagenome</name>
    <dbReference type="NCBI Taxonomy" id="449393"/>
    <lineage>
        <taxon>unclassified sequences</taxon>
        <taxon>metagenomes</taxon>
        <taxon>ecological metagenomes</taxon>
    </lineage>
</organism>
<accession>A0A6J7NDY1</accession>
<dbReference type="Pfam" id="PF02686">
    <property type="entry name" value="GatC"/>
    <property type="match status" value="1"/>
</dbReference>
<dbReference type="InterPro" id="IPR003837">
    <property type="entry name" value="GatC"/>
</dbReference>
<dbReference type="InterPro" id="IPR036113">
    <property type="entry name" value="Asp/Glu-ADT_sf_sub_c"/>
</dbReference>
<dbReference type="GO" id="GO:0070681">
    <property type="term" value="P:glutaminyl-tRNAGln biosynthesis via transamidation"/>
    <property type="evidence" value="ECO:0007669"/>
    <property type="project" value="TreeGrafter"/>
</dbReference>
<dbReference type="EMBL" id="CAFABA010000015">
    <property type="protein sequence ID" value="CAB4818970.1"/>
    <property type="molecule type" value="Genomic_DNA"/>
</dbReference>
<sequence>MLAMPKPISRADVAHVARLARLRLTDDELDQFTPQLAAVLAHAADVEALDVTGVIPTAHPLPLRNVVRVDVVRPSIDRAAVLAAAPNVQDGQFRVPSILAEES</sequence>
<dbReference type="EMBL" id="CAFBOS010000049">
    <property type="protein sequence ID" value="CAB4991367.1"/>
    <property type="molecule type" value="Genomic_DNA"/>
</dbReference>
<evidence type="ECO:0000313" key="3">
    <source>
        <dbReference type="EMBL" id="CAB4896869.1"/>
    </source>
</evidence>
<dbReference type="AlphaFoldDB" id="A0A6J7NDY1"/>
<evidence type="ECO:0000313" key="1">
    <source>
        <dbReference type="EMBL" id="CAB4749389.1"/>
    </source>
</evidence>
<reference evidence="4" key="1">
    <citation type="submission" date="2020-05" db="EMBL/GenBank/DDBJ databases">
        <authorList>
            <person name="Chiriac C."/>
            <person name="Salcher M."/>
            <person name="Ghai R."/>
            <person name="Kavagutti S V."/>
        </authorList>
    </citation>
    <scope>NUCLEOTIDE SEQUENCE</scope>
</reference>
<gene>
    <name evidence="1" type="ORF">UFOPK2754_01713</name>
    <name evidence="2" type="ORF">UFOPK3139_00577</name>
    <name evidence="3" type="ORF">UFOPK3543_00631</name>
    <name evidence="4" type="ORF">UFOPK3967_01025</name>
</gene>
<dbReference type="PANTHER" id="PTHR15004">
    <property type="entry name" value="GLUTAMYL-TRNA(GLN) AMIDOTRANSFERASE SUBUNIT C, MITOCHONDRIAL"/>
    <property type="match status" value="1"/>
</dbReference>
<evidence type="ECO:0000313" key="4">
    <source>
        <dbReference type="EMBL" id="CAB4991367.1"/>
    </source>
</evidence>
<dbReference type="EMBL" id="CAEZYR010000061">
    <property type="protein sequence ID" value="CAB4749389.1"/>
    <property type="molecule type" value="Genomic_DNA"/>
</dbReference>
<proteinExistence type="inferred from homology"/>
<dbReference type="GO" id="GO:0006450">
    <property type="term" value="P:regulation of translational fidelity"/>
    <property type="evidence" value="ECO:0007669"/>
    <property type="project" value="InterPro"/>
</dbReference>
<dbReference type="EMBL" id="CAFBMH010000014">
    <property type="protein sequence ID" value="CAB4896869.1"/>
    <property type="molecule type" value="Genomic_DNA"/>
</dbReference>
<protein>
    <submittedName>
        <fullName evidence="4">Unannotated protein</fullName>
    </submittedName>
</protein>
<name>A0A6J7NDY1_9ZZZZ</name>
<dbReference type="HAMAP" id="MF_00122">
    <property type="entry name" value="GatC"/>
    <property type="match status" value="1"/>
</dbReference>
<dbReference type="PANTHER" id="PTHR15004:SF0">
    <property type="entry name" value="GLUTAMYL-TRNA(GLN) AMIDOTRANSFERASE SUBUNIT C, MITOCHONDRIAL"/>
    <property type="match status" value="1"/>
</dbReference>
<dbReference type="SUPFAM" id="SSF141000">
    <property type="entry name" value="Glu-tRNAGln amidotransferase C subunit"/>
    <property type="match status" value="1"/>
</dbReference>